<evidence type="ECO:0000313" key="2">
    <source>
        <dbReference type="Proteomes" id="UP000271162"/>
    </source>
</evidence>
<sequence length="49" mass="5378">MESANEKQRVTFDTARKAAHEQVFDEAFLVAIGITVKDSFTAKPCCSVS</sequence>
<gene>
    <name evidence="1" type="ORF">NBR_LOCUS15881</name>
</gene>
<accession>A0A0N4YGE5</accession>
<reference evidence="3" key="1">
    <citation type="submission" date="2017-02" db="UniProtKB">
        <authorList>
            <consortium name="WormBaseParasite"/>
        </authorList>
    </citation>
    <scope>IDENTIFICATION</scope>
</reference>
<dbReference type="WBParaSite" id="NBR_0001588001-mRNA-1">
    <property type="protein sequence ID" value="NBR_0001588001-mRNA-1"/>
    <property type="gene ID" value="NBR_0001588001"/>
</dbReference>
<proteinExistence type="predicted"/>
<keyword evidence="2" id="KW-1185">Reference proteome</keyword>
<name>A0A0N4YGE5_NIPBR</name>
<evidence type="ECO:0000313" key="1">
    <source>
        <dbReference type="EMBL" id="VDL79475.1"/>
    </source>
</evidence>
<dbReference type="AlphaFoldDB" id="A0A0N4YGE5"/>
<dbReference type="Proteomes" id="UP000271162">
    <property type="component" value="Unassembled WGS sequence"/>
</dbReference>
<protein>
    <submittedName>
        <fullName evidence="3">Transposase</fullName>
    </submittedName>
</protein>
<dbReference type="EMBL" id="UYSL01021931">
    <property type="protein sequence ID" value="VDL79475.1"/>
    <property type="molecule type" value="Genomic_DNA"/>
</dbReference>
<evidence type="ECO:0000313" key="3">
    <source>
        <dbReference type="WBParaSite" id="NBR_0001588001-mRNA-1"/>
    </source>
</evidence>
<reference evidence="1 2" key="2">
    <citation type="submission" date="2018-11" db="EMBL/GenBank/DDBJ databases">
        <authorList>
            <consortium name="Pathogen Informatics"/>
        </authorList>
    </citation>
    <scope>NUCLEOTIDE SEQUENCE [LARGE SCALE GENOMIC DNA]</scope>
</reference>
<organism evidence="3">
    <name type="scientific">Nippostrongylus brasiliensis</name>
    <name type="common">Rat hookworm</name>
    <dbReference type="NCBI Taxonomy" id="27835"/>
    <lineage>
        <taxon>Eukaryota</taxon>
        <taxon>Metazoa</taxon>
        <taxon>Ecdysozoa</taxon>
        <taxon>Nematoda</taxon>
        <taxon>Chromadorea</taxon>
        <taxon>Rhabditida</taxon>
        <taxon>Rhabditina</taxon>
        <taxon>Rhabditomorpha</taxon>
        <taxon>Strongyloidea</taxon>
        <taxon>Heligmosomidae</taxon>
        <taxon>Nippostrongylus</taxon>
    </lineage>
</organism>